<evidence type="ECO:0000256" key="1">
    <source>
        <dbReference type="ARBA" id="ARBA00004370"/>
    </source>
</evidence>
<evidence type="ECO:0000256" key="3">
    <source>
        <dbReference type="ARBA" id="ARBA00022989"/>
    </source>
</evidence>
<comment type="subcellular location">
    <subcellularLocation>
        <location evidence="1">Membrane</location>
    </subcellularLocation>
</comment>
<dbReference type="PROSITE" id="PS50883">
    <property type="entry name" value="EAL"/>
    <property type="match status" value="1"/>
</dbReference>
<dbReference type="InterPro" id="IPR042240">
    <property type="entry name" value="CHASE_sf"/>
</dbReference>
<name>A0ABY6CFP7_9HYPH</name>
<dbReference type="SMART" id="SM00267">
    <property type="entry name" value="GGDEF"/>
    <property type="match status" value="1"/>
</dbReference>
<dbReference type="InterPro" id="IPR006189">
    <property type="entry name" value="CHASE_dom"/>
</dbReference>
<dbReference type="InterPro" id="IPR029787">
    <property type="entry name" value="Nucleotide_cyclase"/>
</dbReference>
<dbReference type="InterPro" id="IPR035965">
    <property type="entry name" value="PAS-like_dom_sf"/>
</dbReference>
<dbReference type="InterPro" id="IPR000700">
    <property type="entry name" value="PAS-assoc_C"/>
</dbReference>
<dbReference type="Pfam" id="PF00563">
    <property type="entry name" value="EAL"/>
    <property type="match status" value="1"/>
</dbReference>
<dbReference type="InterPro" id="IPR035919">
    <property type="entry name" value="EAL_sf"/>
</dbReference>
<dbReference type="RefSeq" id="WP_262170390.1">
    <property type="nucleotide sequence ID" value="NZ_CP104965.1"/>
</dbReference>
<dbReference type="InterPro" id="IPR043128">
    <property type="entry name" value="Rev_trsase/Diguanyl_cyclase"/>
</dbReference>
<dbReference type="Pfam" id="PF03924">
    <property type="entry name" value="CHASE"/>
    <property type="match status" value="1"/>
</dbReference>
<sequence>MNSTASQDNRLSWLRPIAIPAVIALIVLVTGGLFLDKQTSILARERLRADVQAELSLVRAKLEGNINGNIQLVRGLVSTLATEPGMDQARFAALASSILAERSQLRLVAAAPGLVVTMAYPMAGNEAVIGLDYVLDIAQRDAVLQARDTGRPVLAGPVDLVQGGQGFVGRFPVFTGNGTERRFWGVVSAVVDMDRLYVESGLLAPSLGSDISITRRDARGVKGQRFFGPDLDGQDPVLSTVTLPSGFWEVAARPKGGWTSDSGIWVLRGTLIVAGALILFPILITGRLIGERQLHIRVLKQREAELERLSHRLALALDSSEVGVWEMDMATRDLVWDERMNELYGLPKDGGPRHFKHWNAALHPADFAAAQTDFSKGMRTGQYKSVFRVTWPDGTVRTIKAIGAVYSEAGSNPRLVGVNWDITEDVARSEDLRRTKLLTEARNRELEAAKSRIEHNALHDSLTGLPNRRYLDDILKANAGDGYAGSGSIALLHLDLDRFKQINDTLGHAAGDAMLVHASAVLRANCRASDFVARIGGDEFVVVCPAADGDQYLGMMAERIVAQMRKPVSYQGHQCRFGVSIGIAAEHGPDIDVGRLLVNADIALYRAKGRGRNRFEYFSEALQAEVVHTKRVADEILSGLEREEFIAFYQPQFDARSHDLVGVEALVRWRHPVLGLRAPDAFLATAEDLNVMATIDRIVLEHALADLDRWESMGLKVPRASVNVSHRRLHDDALIESLEKLHIPPGRIAFELVESIYLDEDDAVIAHNIDQLKELGIEIEIDDFGTGYASIVSLQKLRPARLKIDRQLVDPILDDIGQRQLLASIVDIGKSMGIEVIAEGVESMAHAAILTELGCDILQGYAFARPMSRDDLEVFLGEQRWRRAS</sequence>
<evidence type="ECO:0000259" key="7">
    <source>
        <dbReference type="PROSITE" id="PS50839"/>
    </source>
</evidence>
<dbReference type="NCBIfam" id="TIGR00254">
    <property type="entry name" value="GGDEF"/>
    <property type="match status" value="1"/>
</dbReference>
<evidence type="ECO:0000313" key="11">
    <source>
        <dbReference type="Proteomes" id="UP001061862"/>
    </source>
</evidence>
<feature type="domain" description="EAL" evidence="8">
    <location>
        <begin position="629"/>
        <end position="880"/>
    </location>
</feature>
<organism evidence="10 11">
    <name type="scientific">Devosia neptuniae</name>
    <dbReference type="NCBI Taxonomy" id="191302"/>
    <lineage>
        <taxon>Bacteria</taxon>
        <taxon>Pseudomonadati</taxon>
        <taxon>Pseudomonadota</taxon>
        <taxon>Alphaproteobacteria</taxon>
        <taxon>Hyphomicrobiales</taxon>
        <taxon>Devosiaceae</taxon>
        <taxon>Devosia</taxon>
    </lineage>
</organism>
<feature type="transmembrane region" description="Helical" evidence="5">
    <location>
        <begin position="265"/>
        <end position="284"/>
    </location>
</feature>
<dbReference type="InterPro" id="IPR001633">
    <property type="entry name" value="EAL_dom"/>
</dbReference>
<keyword evidence="4 5" id="KW-0472">Membrane</keyword>
<dbReference type="SUPFAM" id="SSF55073">
    <property type="entry name" value="Nucleotide cyclase"/>
    <property type="match status" value="1"/>
</dbReference>
<dbReference type="CDD" id="cd01948">
    <property type="entry name" value="EAL"/>
    <property type="match status" value="1"/>
</dbReference>
<dbReference type="Pfam" id="PF00990">
    <property type="entry name" value="GGDEF"/>
    <property type="match status" value="1"/>
</dbReference>
<dbReference type="SMART" id="SM01079">
    <property type="entry name" value="CHASE"/>
    <property type="match status" value="1"/>
</dbReference>
<dbReference type="PROSITE" id="PS50113">
    <property type="entry name" value="PAC"/>
    <property type="match status" value="1"/>
</dbReference>
<keyword evidence="2 5" id="KW-0812">Transmembrane</keyword>
<feature type="domain" description="CHASE" evidence="7">
    <location>
        <begin position="115"/>
        <end position="202"/>
    </location>
</feature>
<evidence type="ECO:0000259" key="6">
    <source>
        <dbReference type="PROSITE" id="PS50113"/>
    </source>
</evidence>
<evidence type="ECO:0000256" key="2">
    <source>
        <dbReference type="ARBA" id="ARBA00022692"/>
    </source>
</evidence>
<dbReference type="EMBL" id="CP104965">
    <property type="protein sequence ID" value="UXN71039.1"/>
    <property type="molecule type" value="Genomic_DNA"/>
</dbReference>
<reference evidence="10 11" key="1">
    <citation type="submission" date="2022-09" db="EMBL/GenBank/DDBJ databases">
        <title>Interaction between co-microsymbionts with complementary sets of symbiotic genes in legume-rhizobium systems.</title>
        <authorList>
            <person name="Safronova V."/>
            <person name="Sazanova A."/>
            <person name="Afonin A."/>
            <person name="Chirak E."/>
        </authorList>
    </citation>
    <scope>NUCLEOTIDE SEQUENCE [LARGE SCALE GENOMIC DNA]</scope>
    <source>
        <strain evidence="10 11">A18/4-1</strain>
    </source>
</reference>
<dbReference type="SUPFAM" id="SSF55785">
    <property type="entry name" value="PYP-like sensor domain (PAS domain)"/>
    <property type="match status" value="1"/>
</dbReference>
<dbReference type="Gene3D" id="2.10.70.100">
    <property type="match status" value="1"/>
</dbReference>
<evidence type="ECO:0000256" key="4">
    <source>
        <dbReference type="ARBA" id="ARBA00023136"/>
    </source>
</evidence>
<feature type="domain" description="GGDEF" evidence="9">
    <location>
        <begin position="487"/>
        <end position="620"/>
    </location>
</feature>
<protein>
    <submittedName>
        <fullName evidence="10">EAL domain-containing protein</fullName>
    </submittedName>
</protein>
<dbReference type="PANTHER" id="PTHR44757:SF2">
    <property type="entry name" value="BIOFILM ARCHITECTURE MAINTENANCE PROTEIN MBAA"/>
    <property type="match status" value="1"/>
</dbReference>
<keyword evidence="3 5" id="KW-1133">Transmembrane helix</keyword>
<accession>A0ABY6CFP7</accession>
<dbReference type="SMART" id="SM00052">
    <property type="entry name" value="EAL"/>
    <property type="match status" value="1"/>
</dbReference>
<evidence type="ECO:0000259" key="8">
    <source>
        <dbReference type="PROSITE" id="PS50883"/>
    </source>
</evidence>
<dbReference type="InterPro" id="IPR000160">
    <property type="entry name" value="GGDEF_dom"/>
</dbReference>
<dbReference type="PROSITE" id="PS50887">
    <property type="entry name" value="GGDEF"/>
    <property type="match status" value="1"/>
</dbReference>
<dbReference type="PROSITE" id="PS50839">
    <property type="entry name" value="CHASE"/>
    <property type="match status" value="1"/>
</dbReference>
<dbReference type="Gene3D" id="3.20.20.450">
    <property type="entry name" value="EAL domain"/>
    <property type="match status" value="1"/>
</dbReference>
<dbReference type="Gene3D" id="3.30.450.20">
    <property type="entry name" value="PAS domain"/>
    <property type="match status" value="1"/>
</dbReference>
<feature type="domain" description="PAC" evidence="6">
    <location>
        <begin position="383"/>
        <end position="434"/>
    </location>
</feature>
<dbReference type="InterPro" id="IPR052155">
    <property type="entry name" value="Biofilm_reg_signaling"/>
</dbReference>
<dbReference type="Pfam" id="PF08447">
    <property type="entry name" value="PAS_3"/>
    <property type="match status" value="1"/>
</dbReference>
<dbReference type="SUPFAM" id="SSF141868">
    <property type="entry name" value="EAL domain-like"/>
    <property type="match status" value="1"/>
</dbReference>
<evidence type="ECO:0000259" key="9">
    <source>
        <dbReference type="PROSITE" id="PS50887"/>
    </source>
</evidence>
<dbReference type="CDD" id="cd01949">
    <property type="entry name" value="GGDEF"/>
    <property type="match status" value="1"/>
</dbReference>
<gene>
    <name evidence="10" type="ORF">N8A98_07595</name>
</gene>
<dbReference type="Proteomes" id="UP001061862">
    <property type="component" value="Chromosome"/>
</dbReference>
<feature type="transmembrane region" description="Helical" evidence="5">
    <location>
        <begin position="17"/>
        <end position="35"/>
    </location>
</feature>
<dbReference type="InterPro" id="IPR013655">
    <property type="entry name" value="PAS_fold_3"/>
</dbReference>
<evidence type="ECO:0000256" key="5">
    <source>
        <dbReference type="SAM" id="Phobius"/>
    </source>
</evidence>
<proteinExistence type="predicted"/>
<keyword evidence="11" id="KW-1185">Reference proteome</keyword>
<dbReference type="Gene3D" id="3.30.70.270">
    <property type="match status" value="1"/>
</dbReference>
<evidence type="ECO:0000313" key="10">
    <source>
        <dbReference type="EMBL" id="UXN71039.1"/>
    </source>
</evidence>
<dbReference type="PANTHER" id="PTHR44757">
    <property type="entry name" value="DIGUANYLATE CYCLASE DGCP"/>
    <property type="match status" value="1"/>
</dbReference>
<dbReference type="Gene3D" id="3.30.450.350">
    <property type="entry name" value="CHASE domain"/>
    <property type="match status" value="1"/>
</dbReference>